<evidence type="ECO:0000313" key="2">
    <source>
        <dbReference type="Proteomes" id="UP000750334"/>
    </source>
</evidence>
<comment type="caution">
    <text evidence="1">The sequence shown here is derived from an EMBL/GenBank/DDBJ whole genome shotgun (WGS) entry which is preliminary data.</text>
</comment>
<evidence type="ECO:0000313" key="1">
    <source>
        <dbReference type="EMBL" id="KAG0668997.1"/>
    </source>
</evidence>
<name>A0A9P6WBE8_MAUEX</name>
<gene>
    <name evidence="1" type="ORF">C6P45_004214</name>
</gene>
<reference evidence="1 2" key="1">
    <citation type="submission" date="2020-11" db="EMBL/GenBank/DDBJ databases">
        <title>Kefir isolates.</title>
        <authorList>
            <person name="Marcisauskas S."/>
            <person name="Kim Y."/>
            <person name="Blasche S."/>
        </authorList>
    </citation>
    <scope>NUCLEOTIDE SEQUENCE [LARGE SCALE GENOMIC DNA]</scope>
    <source>
        <strain evidence="1 2">OG2</strain>
    </source>
</reference>
<proteinExistence type="predicted"/>
<organism evidence="1 2">
    <name type="scientific">Maudiozyma exigua</name>
    <name type="common">Yeast</name>
    <name type="synonym">Kazachstania exigua</name>
    <dbReference type="NCBI Taxonomy" id="34358"/>
    <lineage>
        <taxon>Eukaryota</taxon>
        <taxon>Fungi</taxon>
        <taxon>Dikarya</taxon>
        <taxon>Ascomycota</taxon>
        <taxon>Saccharomycotina</taxon>
        <taxon>Saccharomycetes</taxon>
        <taxon>Saccharomycetales</taxon>
        <taxon>Saccharomycetaceae</taxon>
        <taxon>Maudiozyma</taxon>
    </lineage>
</organism>
<keyword evidence="2" id="KW-1185">Reference proteome</keyword>
<accession>A0A9P6WBE8</accession>
<dbReference type="AlphaFoldDB" id="A0A9P6WBE8"/>
<protein>
    <recommendedName>
        <fullName evidence="3">RRM domain-containing protein</fullName>
    </recommendedName>
</protein>
<dbReference type="OrthoDB" id="4073963at2759"/>
<evidence type="ECO:0008006" key="3">
    <source>
        <dbReference type="Google" id="ProtNLM"/>
    </source>
</evidence>
<dbReference type="EMBL" id="PUHR01000052">
    <property type="protein sequence ID" value="KAG0668997.1"/>
    <property type="molecule type" value="Genomic_DNA"/>
</dbReference>
<dbReference type="Proteomes" id="UP000750334">
    <property type="component" value="Unassembled WGS sequence"/>
</dbReference>
<sequence>MTQIETQVQKSTIDGRKLSLEQDFNINKYKKAKTTWVDPSHHKRRRSGFRQLTKAYLAGHSRLSSNNKVEPYAVTGTEEWLIKAFDNKKVSLSEHDLSEDQVMIKNKGRRIIGCTKRTTGAQLKSDCKILESETEFVSRPATVIINSEDNNLSLEPLECSTTRMVLRDIPENTGLESIVSQIKGGPLKQVTILKDPSSDLTNNTITFEFVYKADAIEFMKYANTNMFKINGIHHQVIWDNRPIVRDPKNDYLLATQDLNEPQKTRCLILKFNYKRKVTKYKNKFTNTIIKFDPEEMIKDFRMFGEIQAFTPVISRRVCVSIIFMDIRDSIMAMECMQNPTTYMYKRYHKKWTFWYGPDFTDQPCLT</sequence>